<evidence type="ECO:0000313" key="3">
    <source>
        <dbReference type="Proteomes" id="UP000002630"/>
    </source>
</evidence>
<gene>
    <name evidence="2" type="ORF">Esi_0229_0047</name>
</gene>
<organism evidence="2 3">
    <name type="scientific">Ectocarpus siliculosus</name>
    <name type="common">Brown alga</name>
    <name type="synonym">Conferva siliculosa</name>
    <dbReference type="NCBI Taxonomy" id="2880"/>
    <lineage>
        <taxon>Eukaryota</taxon>
        <taxon>Sar</taxon>
        <taxon>Stramenopiles</taxon>
        <taxon>Ochrophyta</taxon>
        <taxon>PX clade</taxon>
        <taxon>Phaeophyceae</taxon>
        <taxon>Ectocarpales</taxon>
        <taxon>Ectocarpaceae</taxon>
        <taxon>Ectocarpus</taxon>
    </lineage>
</organism>
<feature type="region of interest" description="Disordered" evidence="1">
    <location>
        <begin position="1"/>
        <end position="46"/>
    </location>
</feature>
<dbReference type="EMBL" id="FN648408">
    <property type="protein sequence ID" value="CBJ31042.1"/>
    <property type="molecule type" value="Genomic_DNA"/>
</dbReference>
<feature type="compositionally biased region" description="Gly residues" evidence="1">
    <location>
        <begin position="176"/>
        <end position="186"/>
    </location>
</feature>
<feature type="compositionally biased region" description="Low complexity" evidence="1">
    <location>
        <begin position="15"/>
        <end position="27"/>
    </location>
</feature>
<dbReference type="AlphaFoldDB" id="D7FSA1"/>
<feature type="region of interest" description="Disordered" evidence="1">
    <location>
        <begin position="76"/>
        <end position="208"/>
    </location>
</feature>
<feature type="compositionally biased region" description="Gly residues" evidence="1">
    <location>
        <begin position="28"/>
        <end position="38"/>
    </location>
</feature>
<feature type="compositionally biased region" description="Gly residues" evidence="1">
    <location>
        <begin position="92"/>
        <end position="122"/>
    </location>
</feature>
<evidence type="ECO:0000256" key="1">
    <source>
        <dbReference type="SAM" id="MobiDB-lite"/>
    </source>
</evidence>
<evidence type="ECO:0000313" key="2">
    <source>
        <dbReference type="EMBL" id="CBJ31042.1"/>
    </source>
</evidence>
<dbReference type="InParanoid" id="D7FSA1"/>
<feature type="compositionally biased region" description="Low complexity" evidence="1">
    <location>
        <begin position="81"/>
        <end position="91"/>
    </location>
</feature>
<name>D7FSA1_ECTSI</name>
<feature type="compositionally biased region" description="Polar residues" evidence="1">
    <location>
        <begin position="144"/>
        <end position="157"/>
    </location>
</feature>
<protein>
    <submittedName>
        <fullName evidence="2">Uncharacterized protein</fullName>
    </submittedName>
</protein>
<proteinExistence type="predicted"/>
<reference evidence="2 3" key="1">
    <citation type="journal article" date="2010" name="Nature">
        <title>The Ectocarpus genome and the independent evolution of multicellularity in brown algae.</title>
        <authorList>
            <person name="Cock J.M."/>
            <person name="Sterck L."/>
            <person name="Rouze P."/>
            <person name="Scornet D."/>
            <person name="Allen A.E."/>
            <person name="Amoutzias G."/>
            <person name="Anthouard V."/>
            <person name="Artiguenave F."/>
            <person name="Aury J.M."/>
            <person name="Badger J.H."/>
            <person name="Beszteri B."/>
            <person name="Billiau K."/>
            <person name="Bonnet E."/>
            <person name="Bothwell J.H."/>
            <person name="Bowler C."/>
            <person name="Boyen C."/>
            <person name="Brownlee C."/>
            <person name="Carrano C.J."/>
            <person name="Charrier B."/>
            <person name="Cho G.Y."/>
            <person name="Coelho S.M."/>
            <person name="Collen J."/>
            <person name="Corre E."/>
            <person name="Da Silva C."/>
            <person name="Delage L."/>
            <person name="Delaroque N."/>
            <person name="Dittami S.M."/>
            <person name="Doulbeau S."/>
            <person name="Elias M."/>
            <person name="Farnham G."/>
            <person name="Gachon C.M."/>
            <person name="Gschloessl B."/>
            <person name="Heesch S."/>
            <person name="Jabbari K."/>
            <person name="Jubin C."/>
            <person name="Kawai H."/>
            <person name="Kimura K."/>
            <person name="Kloareg B."/>
            <person name="Kupper F.C."/>
            <person name="Lang D."/>
            <person name="Le Bail A."/>
            <person name="Leblanc C."/>
            <person name="Lerouge P."/>
            <person name="Lohr M."/>
            <person name="Lopez P.J."/>
            <person name="Martens C."/>
            <person name="Maumus F."/>
            <person name="Michel G."/>
            <person name="Miranda-Saavedra D."/>
            <person name="Morales J."/>
            <person name="Moreau H."/>
            <person name="Motomura T."/>
            <person name="Nagasato C."/>
            <person name="Napoli C.A."/>
            <person name="Nelson D.R."/>
            <person name="Nyvall-Collen P."/>
            <person name="Peters A.F."/>
            <person name="Pommier C."/>
            <person name="Potin P."/>
            <person name="Poulain J."/>
            <person name="Quesneville H."/>
            <person name="Read B."/>
            <person name="Rensing S.A."/>
            <person name="Ritter A."/>
            <person name="Rousvoal S."/>
            <person name="Samanta M."/>
            <person name="Samson G."/>
            <person name="Schroeder D.C."/>
            <person name="Segurens B."/>
            <person name="Strittmatter M."/>
            <person name="Tonon T."/>
            <person name="Tregear J.W."/>
            <person name="Valentin K."/>
            <person name="von Dassow P."/>
            <person name="Yamagishi T."/>
            <person name="Van de Peer Y."/>
            <person name="Wincker P."/>
        </authorList>
    </citation>
    <scope>NUCLEOTIDE SEQUENCE [LARGE SCALE GENOMIC DNA]</scope>
    <source>
        <strain evidence="3">Ec32 / CCAP1310/4</strain>
    </source>
</reference>
<sequence>MSPVRGGGRRGKGRGPASSLPEEAAAAGGNGGNPGPGSSGQRRPSRISSAIALASFNWTDDAIVEVARDLSNDPVAMYADSVPGKSSKTSGTGVGKASGHGTGAGGRSGGPGRAKAPHGGGFRPPQAAVSEHATPSPSPKVKQGSISRASPQTSRNPPQDLHSPAVPDMSSVAGGAAAGHGGGRAGSIGPVKPRRQRPSAPTKMPSRLSLSHYPGMSLSEWVQICLRQTVVPLTTMPAWWYRGYQPSGCTRAAMTGVLTTRWGIRGLREFRARGMGAEVFSCGGVAL</sequence>
<accession>D7FSA1</accession>
<dbReference type="EMBL" id="FN649728">
    <property type="protein sequence ID" value="CBJ31042.1"/>
    <property type="molecule type" value="Genomic_DNA"/>
</dbReference>
<dbReference type="Proteomes" id="UP000002630">
    <property type="component" value="Linkage Group LG03"/>
</dbReference>
<keyword evidence="3" id="KW-1185">Reference proteome</keyword>